<evidence type="ECO:0000256" key="1">
    <source>
        <dbReference type="SAM" id="Coils"/>
    </source>
</evidence>
<dbReference type="Pfam" id="PF20503">
    <property type="entry name" value="DUF6730"/>
    <property type="match status" value="1"/>
</dbReference>
<evidence type="ECO:0000313" key="3">
    <source>
        <dbReference type="EMBL" id="ASO05234.1"/>
    </source>
</evidence>
<keyword evidence="2" id="KW-0812">Transmembrane</keyword>
<keyword evidence="1" id="KW-0175">Coiled coil</keyword>
<keyword evidence="2" id="KW-0472">Membrane</keyword>
<feature type="coiled-coil region" evidence="1">
    <location>
        <begin position="8"/>
        <end position="54"/>
    </location>
</feature>
<reference evidence="3 4" key="1">
    <citation type="submission" date="2017-07" db="EMBL/GenBank/DDBJ databases">
        <title>Genome Sequence of Arenibacter algicola Strain SMS7 Isolated from a culture of the Diatom Skeletonema marinoi.</title>
        <authorList>
            <person name="Topel M."/>
            <person name="Pinder M.I.M."/>
            <person name="Johansson O.N."/>
            <person name="Kourtchenko O."/>
            <person name="Godhe A."/>
            <person name="Clarke A.K."/>
        </authorList>
    </citation>
    <scope>NUCLEOTIDE SEQUENCE [LARGE SCALE GENOMIC DNA]</scope>
    <source>
        <strain evidence="3 4">SMS7</strain>
    </source>
</reference>
<dbReference type="AlphaFoldDB" id="A0A221UV67"/>
<dbReference type="EMBL" id="CP022515">
    <property type="protein sequence ID" value="ASO05234.1"/>
    <property type="molecule type" value="Genomic_DNA"/>
</dbReference>
<keyword evidence="2" id="KW-1133">Transmembrane helix</keyword>
<dbReference type="InterPro" id="IPR046617">
    <property type="entry name" value="DUF6730"/>
</dbReference>
<protein>
    <submittedName>
        <fullName evidence="3">Uncharacterized protein</fullName>
    </submittedName>
</protein>
<gene>
    <name evidence="3" type="ORF">AREALGSMS7_01768</name>
</gene>
<feature type="transmembrane region" description="Helical" evidence="2">
    <location>
        <begin position="82"/>
        <end position="103"/>
    </location>
</feature>
<evidence type="ECO:0000313" key="4">
    <source>
        <dbReference type="Proteomes" id="UP000204551"/>
    </source>
</evidence>
<sequence length="154" mass="18153">MAKLDEITELLTDELEGLKRMLVKLEQLSKELTSSETVQDISQIRNELKELNRTQRDHFQGQDTRNIKMEEQLKKSQIIPEWLLFMVCLILIISLSISGYLGYQVLQFEEEKEKAFEEGKAANPTELNSYFKEHPDIYKDFLIWSNEEKRPGQK</sequence>
<dbReference type="Proteomes" id="UP000204551">
    <property type="component" value="Chromosome"/>
</dbReference>
<dbReference type="KEGG" id="aalg:AREALGSMS7_01768"/>
<dbReference type="RefSeq" id="WP_093978040.1">
    <property type="nucleotide sequence ID" value="NZ_CP022515.1"/>
</dbReference>
<proteinExistence type="predicted"/>
<organism evidence="3 4">
    <name type="scientific">Arenibacter algicola</name>
    <dbReference type="NCBI Taxonomy" id="616991"/>
    <lineage>
        <taxon>Bacteria</taxon>
        <taxon>Pseudomonadati</taxon>
        <taxon>Bacteroidota</taxon>
        <taxon>Flavobacteriia</taxon>
        <taxon>Flavobacteriales</taxon>
        <taxon>Flavobacteriaceae</taxon>
        <taxon>Arenibacter</taxon>
    </lineage>
</organism>
<evidence type="ECO:0000256" key="2">
    <source>
        <dbReference type="SAM" id="Phobius"/>
    </source>
</evidence>
<accession>A0A221UV67</accession>
<name>A0A221UV67_9FLAO</name>